<dbReference type="PANTHER" id="PTHR10502">
    <property type="entry name" value="ANNEXIN"/>
    <property type="match status" value="1"/>
</dbReference>
<dbReference type="InterPro" id="IPR001464">
    <property type="entry name" value="Annexin"/>
</dbReference>
<proteinExistence type="inferred from homology"/>
<organism evidence="4 5">
    <name type="scientific">Trichonephila inaurata madagascariensis</name>
    <dbReference type="NCBI Taxonomy" id="2747483"/>
    <lineage>
        <taxon>Eukaryota</taxon>
        <taxon>Metazoa</taxon>
        <taxon>Ecdysozoa</taxon>
        <taxon>Arthropoda</taxon>
        <taxon>Chelicerata</taxon>
        <taxon>Arachnida</taxon>
        <taxon>Araneae</taxon>
        <taxon>Araneomorphae</taxon>
        <taxon>Entelegynae</taxon>
        <taxon>Araneoidea</taxon>
        <taxon>Nephilidae</taxon>
        <taxon>Trichonephila</taxon>
        <taxon>Trichonephila inaurata</taxon>
    </lineage>
</organism>
<dbReference type="FunFam" id="1.10.220.10:FF:000004">
    <property type="entry name" value="Annexin"/>
    <property type="match status" value="1"/>
</dbReference>
<dbReference type="GO" id="GO:0005509">
    <property type="term" value="F:calcium ion binding"/>
    <property type="evidence" value="ECO:0007669"/>
    <property type="project" value="InterPro"/>
</dbReference>
<comment type="similarity">
    <text evidence="1">Belongs to the annexin family.</text>
</comment>
<dbReference type="GO" id="GO:0001786">
    <property type="term" value="F:phosphatidylserine binding"/>
    <property type="evidence" value="ECO:0007669"/>
    <property type="project" value="TreeGrafter"/>
</dbReference>
<dbReference type="InterPro" id="IPR037104">
    <property type="entry name" value="Annexin_sf"/>
</dbReference>
<dbReference type="Proteomes" id="UP000886998">
    <property type="component" value="Unassembled WGS sequence"/>
</dbReference>
<dbReference type="GO" id="GO:0012506">
    <property type="term" value="C:vesicle membrane"/>
    <property type="evidence" value="ECO:0007669"/>
    <property type="project" value="TreeGrafter"/>
</dbReference>
<evidence type="ECO:0000256" key="1">
    <source>
        <dbReference type="ARBA" id="ARBA00007831"/>
    </source>
</evidence>
<protein>
    <submittedName>
        <fullName evidence="4">Annexin-B12</fullName>
    </submittedName>
</protein>
<evidence type="ECO:0000256" key="2">
    <source>
        <dbReference type="ARBA" id="ARBA00022737"/>
    </source>
</evidence>
<sequence length="244" mass="27045">MLYCVARYASRSKIGNQSVSIKVVLNVGSAKDSRLHLRDIATLASLNSRAVTLATNRIKARAGANFTSFPNETMSDTRSRGTIEPAANFNAEKVASRLRRAMRGIGTDEKVIIDVLTSHSNSQRQVIKKKYKVMYGMSLEEDIKAELGGHFEDVCLALLTPVAEFIVECLHAAVKELRYLKTVFREAGLSKSWGSDQDLFITVLATRSREQLRATIAAYENVAGHIMEEAIKSGMGWQRKACFL</sequence>
<name>A0A8X6J304_9ARAC</name>
<dbReference type="PRINTS" id="PR00196">
    <property type="entry name" value="ANNEXIN"/>
</dbReference>
<dbReference type="AlphaFoldDB" id="A0A8X6J304"/>
<dbReference type="PROSITE" id="PS51897">
    <property type="entry name" value="ANNEXIN_2"/>
    <property type="match status" value="1"/>
</dbReference>
<dbReference type="GO" id="GO:0005544">
    <property type="term" value="F:calcium-dependent phospholipid binding"/>
    <property type="evidence" value="ECO:0007669"/>
    <property type="project" value="InterPro"/>
</dbReference>
<dbReference type="GO" id="GO:0005886">
    <property type="term" value="C:plasma membrane"/>
    <property type="evidence" value="ECO:0007669"/>
    <property type="project" value="TreeGrafter"/>
</dbReference>
<dbReference type="GO" id="GO:0005737">
    <property type="term" value="C:cytoplasm"/>
    <property type="evidence" value="ECO:0007669"/>
    <property type="project" value="TreeGrafter"/>
</dbReference>
<dbReference type="GO" id="GO:0005634">
    <property type="term" value="C:nucleus"/>
    <property type="evidence" value="ECO:0007669"/>
    <property type="project" value="TreeGrafter"/>
</dbReference>
<keyword evidence="3" id="KW-0041">Annexin</keyword>
<comment type="caution">
    <text evidence="4">The sequence shown here is derived from an EMBL/GenBank/DDBJ whole genome shotgun (WGS) entry which is preliminary data.</text>
</comment>
<dbReference type="SMART" id="SM00335">
    <property type="entry name" value="ANX"/>
    <property type="match status" value="2"/>
</dbReference>
<dbReference type="Pfam" id="PF00191">
    <property type="entry name" value="Annexin"/>
    <property type="match status" value="2"/>
</dbReference>
<evidence type="ECO:0000256" key="3">
    <source>
        <dbReference type="ARBA" id="ARBA00023216"/>
    </source>
</evidence>
<dbReference type="PANTHER" id="PTHR10502:SF102">
    <property type="entry name" value="ANNEXIN B11"/>
    <property type="match status" value="1"/>
</dbReference>
<keyword evidence="5" id="KW-1185">Reference proteome</keyword>
<dbReference type="InterPro" id="IPR018502">
    <property type="entry name" value="Annexin_repeat"/>
</dbReference>
<gene>
    <name evidence="4" type="primary">ANXB12</name>
    <name evidence="4" type="ORF">TNIN_375991</name>
</gene>
<dbReference type="OrthoDB" id="37886at2759"/>
<reference evidence="4" key="1">
    <citation type="submission" date="2020-08" db="EMBL/GenBank/DDBJ databases">
        <title>Multicomponent nature underlies the extraordinary mechanical properties of spider dragline silk.</title>
        <authorList>
            <person name="Kono N."/>
            <person name="Nakamura H."/>
            <person name="Mori M."/>
            <person name="Yoshida Y."/>
            <person name="Ohtoshi R."/>
            <person name="Malay A.D."/>
            <person name="Moran D.A.P."/>
            <person name="Tomita M."/>
            <person name="Numata K."/>
            <person name="Arakawa K."/>
        </authorList>
    </citation>
    <scope>NUCLEOTIDE SEQUENCE</scope>
</reference>
<accession>A0A8X6J304</accession>
<evidence type="ECO:0000313" key="5">
    <source>
        <dbReference type="Proteomes" id="UP000886998"/>
    </source>
</evidence>
<evidence type="ECO:0000313" key="4">
    <source>
        <dbReference type="EMBL" id="GFS29757.1"/>
    </source>
</evidence>
<dbReference type="EMBL" id="BMAV01024057">
    <property type="protein sequence ID" value="GFS29757.1"/>
    <property type="molecule type" value="Genomic_DNA"/>
</dbReference>
<keyword evidence="2" id="KW-0677">Repeat</keyword>
<dbReference type="SUPFAM" id="SSF47874">
    <property type="entry name" value="Annexin"/>
    <property type="match status" value="1"/>
</dbReference>
<dbReference type="Gene3D" id="1.10.220.10">
    <property type="entry name" value="Annexin"/>
    <property type="match status" value="2"/>
</dbReference>